<feature type="domain" description="WD-like" evidence="2">
    <location>
        <begin position="83"/>
        <end position="183"/>
    </location>
</feature>
<feature type="signal peptide" evidence="1">
    <location>
        <begin position="1"/>
        <end position="20"/>
    </location>
</feature>
<dbReference type="Proteomes" id="UP000750711">
    <property type="component" value="Unassembled WGS sequence"/>
</dbReference>
<keyword evidence="1" id="KW-0732">Signal</keyword>
<dbReference type="Pfam" id="PF20493">
    <property type="entry name" value="WD-like_fungi"/>
    <property type="match status" value="1"/>
</dbReference>
<evidence type="ECO:0000256" key="1">
    <source>
        <dbReference type="SAM" id="SignalP"/>
    </source>
</evidence>
<dbReference type="AlphaFoldDB" id="A0A9P8LE39"/>
<reference evidence="3" key="1">
    <citation type="submission" date="2021-03" db="EMBL/GenBank/DDBJ databases">
        <title>Comparative genomics and phylogenomic investigation of the class Geoglossomycetes provide insights into ecological specialization and systematics.</title>
        <authorList>
            <person name="Melie T."/>
            <person name="Pirro S."/>
            <person name="Miller A.N."/>
            <person name="Quandt A."/>
        </authorList>
    </citation>
    <scope>NUCLEOTIDE SEQUENCE</scope>
    <source>
        <strain evidence="3">CAQ_001_2017</strain>
    </source>
</reference>
<accession>A0A9P8LE39</accession>
<keyword evidence="4" id="KW-1185">Reference proteome</keyword>
<name>A0A9P8LE39_9PEZI</name>
<dbReference type="InterPro" id="IPR046925">
    <property type="entry name" value="WD-like_fungi"/>
</dbReference>
<feature type="chain" id="PRO_5040168762" description="WD-like domain-containing protein" evidence="1">
    <location>
        <begin position="21"/>
        <end position="184"/>
    </location>
</feature>
<dbReference type="EMBL" id="JAGHQM010000353">
    <property type="protein sequence ID" value="KAH0562423.1"/>
    <property type="molecule type" value="Genomic_DNA"/>
</dbReference>
<evidence type="ECO:0000313" key="4">
    <source>
        <dbReference type="Proteomes" id="UP000750711"/>
    </source>
</evidence>
<comment type="caution">
    <text evidence="3">The sequence shown here is derived from an EMBL/GenBank/DDBJ whole genome shotgun (WGS) entry which is preliminary data.</text>
</comment>
<evidence type="ECO:0000259" key="2">
    <source>
        <dbReference type="Pfam" id="PF20493"/>
    </source>
</evidence>
<proteinExistence type="predicted"/>
<organism evidence="3 4">
    <name type="scientific">Trichoglossum hirsutum</name>
    <dbReference type="NCBI Taxonomy" id="265104"/>
    <lineage>
        <taxon>Eukaryota</taxon>
        <taxon>Fungi</taxon>
        <taxon>Dikarya</taxon>
        <taxon>Ascomycota</taxon>
        <taxon>Pezizomycotina</taxon>
        <taxon>Geoglossomycetes</taxon>
        <taxon>Geoglossales</taxon>
        <taxon>Geoglossaceae</taxon>
        <taxon>Trichoglossum</taxon>
    </lineage>
</organism>
<sequence length="184" mass="19525">MFTKTAVIALLASALGAVRASPIAAGDPQPNQVGYQMTEGAETLVVTKVEPYGNGTLVYWSSSDPATPAPESGDLTPRACGTNDITCSGDHQANFFDCYDLTIALGNDGNSILPESPRSVCYKSCCTSWSQARVGIRKAYLVFANNRIISECGHSNTMSGLARNVNLNQVCMTQCMSNRPTGCN</sequence>
<evidence type="ECO:0000313" key="3">
    <source>
        <dbReference type="EMBL" id="KAH0562423.1"/>
    </source>
</evidence>
<gene>
    <name evidence="3" type="ORF">GP486_002883</name>
</gene>
<protein>
    <recommendedName>
        <fullName evidence="2">WD-like domain-containing protein</fullName>
    </recommendedName>
</protein>